<dbReference type="PANTHER" id="PTHR38465">
    <property type="entry name" value="HTH-TYPE TRANSCRIPTIONAL REGULATOR MJ1563-RELATED"/>
    <property type="match status" value="1"/>
</dbReference>
<evidence type="ECO:0000256" key="1">
    <source>
        <dbReference type="ARBA" id="ARBA00023015"/>
    </source>
</evidence>
<dbReference type="GO" id="GO:0003677">
    <property type="term" value="F:DNA binding"/>
    <property type="evidence" value="ECO:0007669"/>
    <property type="project" value="UniProtKB-KW"/>
</dbReference>
<dbReference type="InterPro" id="IPR036390">
    <property type="entry name" value="WH_DNA-bd_sf"/>
</dbReference>
<dbReference type="OrthoDB" id="1807857at2"/>
<gene>
    <name evidence="4" type="ORF">F3059_03295</name>
</gene>
<dbReference type="InterPro" id="IPR052362">
    <property type="entry name" value="HTH-GbsR_regulator"/>
</dbReference>
<reference evidence="4 5" key="1">
    <citation type="submission" date="2019-09" db="EMBL/GenBank/DDBJ databases">
        <title>Genomes of Cryomorphaceae.</title>
        <authorList>
            <person name="Bowman J.P."/>
        </authorList>
    </citation>
    <scope>NUCLEOTIDE SEQUENCE [LARGE SCALE GENOMIC DNA]</scope>
    <source>
        <strain evidence="4 5">KCTC 52047</strain>
    </source>
</reference>
<dbReference type="InterPro" id="IPR036388">
    <property type="entry name" value="WH-like_DNA-bd_sf"/>
</dbReference>
<dbReference type="Gene3D" id="1.10.10.10">
    <property type="entry name" value="Winged helix-like DNA-binding domain superfamily/Winged helix DNA-binding domain"/>
    <property type="match status" value="1"/>
</dbReference>
<keyword evidence="3" id="KW-0804">Transcription</keyword>
<dbReference type="RefSeq" id="WP_151166520.1">
    <property type="nucleotide sequence ID" value="NZ_WACR01000002.1"/>
</dbReference>
<proteinExistence type="predicted"/>
<organism evidence="4 5">
    <name type="scientific">Salibacter halophilus</name>
    <dbReference type="NCBI Taxonomy" id="1803916"/>
    <lineage>
        <taxon>Bacteria</taxon>
        <taxon>Pseudomonadati</taxon>
        <taxon>Bacteroidota</taxon>
        <taxon>Flavobacteriia</taxon>
        <taxon>Flavobacteriales</taxon>
        <taxon>Salibacteraceae</taxon>
        <taxon>Salibacter</taxon>
    </lineage>
</organism>
<evidence type="ECO:0000256" key="2">
    <source>
        <dbReference type="ARBA" id="ARBA00023125"/>
    </source>
</evidence>
<evidence type="ECO:0000256" key="3">
    <source>
        <dbReference type="ARBA" id="ARBA00023163"/>
    </source>
</evidence>
<keyword evidence="5" id="KW-1185">Reference proteome</keyword>
<dbReference type="AlphaFoldDB" id="A0A6N6M9L5"/>
<evidence type="ECO:0000313" key="4">
    <source>
        <dbReference type="EMBL" id="KAB1065695.1"/>
    </source>
</evidence>
<name>A0A6N6M9L5_9FLAO</name>
<dbReference type="SUPFAM" id="SSF46785">
    <property type="entry name" value="Winged helix' DNA-binding domain"/>
    <property type="match status" value="1"/>
</dbReference>
<dbReference type="EMBL" id="WACR01000002">
    <property type="protein sequence ID" value="KAB1065695.1"/>
    <property type="molecule type" value="Genomic_DNA"/>
</dbReference>
<sequence>MQTQEEKRLIEDFGVHLEQKEELSPLAARIYATLILQVGYGVTFDELVNDLEASKSSISTNLKMLSQLNLIEYTTKCGDRKKYYRVPHDQVYRVIDRKISTWEKELSLHKRVYNYKKSKAEQLNPDFPVDLNFNQLFIQYAQSMIEGLTNIKHKLKENSIEND</sequence>
<dbReference type="PANTHER" id="PTHR38465:SF2">
    <property type="entry name" value="HTH-TYPE TRANSCRIPTIONAL REGULATOR MMPR5"/>
    <property type="match status" value="1"/>
</dbReference>
<keyword evidence="2" id="KW-0238">DNA-binding</keyword>
<dbReference type="Proteomes" id="UP000435357">
    <property type="component" value="Unassembled WGS sequence"/>
</dbReference>
<comment type="caution">
    <text evidence="4">The sequence shown here is derived from an EMBL/GenBank/DDBJ whole genome shotgun (WGS) entry which is preliminary data.</text>
</comment>
<accession>A0A6N6M9L5</accession>
<evidence type="ECO:0000313" key="5">
    <source>
        <dbReference type="Proteomes" id="UP000435357"/>
    </source>
</evidence>
<keyword evidence="1" id="KW-0805">Transcription regulation</keyword>
<protein>
    <submittedName>
        <fullName evidence="4">MarR family transcriptional regulator</fullName>
    </submittedName>
</protein>